<dbReference type="GO" id="GO:0004601">
    <property type="term" value="F:peroxidase activity"/>
    <property type="evidence" value="ECO:0007669"/>
    <property type="project" value="UniProtKB-KW"/>
</dbReference>
<dbReference type="PANTHER" id="PTHR11592:SF40">
    <property type="entry name" value="THIOREDOXIN_GLUTATHIONE PEROXIDASE BTUE"/>
    <property type="match status" value="1"/>
</dbReference>
<dbReference type="PRINTS" id="PR01011">
    <property type="entry name" value="GLUTPROXDASE"/>
</dbReference>
<dbReference type="EMBL" id="LYTK01000001">
    <property type="protein sequence ID" value="OBQ71485.1"/>
    <property type="molecule type" value="Genomic_DNA"/>
</dbReference>
<sequence>MTASIHDIPFSRADGSTTSLGEYANKVLLIVNVASKCGFTKQYDGLEALYRSYRDQGFVVLGFPANDFAGQEPGTDAEIQEFCRLTYGVEFPVFAKIEVTGPRKHPLYQALIEARPKAVFKPDSTLVTRLAGRGAAPAAGEVSWNFEKFLVDRKGVVVARFGSDTEPQDEAIVGAVRKLLAV</sequence>
<comment type="similarity">
    <text evidence="1 4">Belongs to the glutathione peroxidase family.</text>
</comment>
<protein>
    <recommendedName>
        <fullName evidence="4">Glutathione peroxidase</fullName>
    </recommendedName>
</protein>
<gene>
    <name evidence="5" type="primary">btuE</name>
    <name evidence="5" type="ORF">A8145_00965</name>
</gene>
<dbReference type="AlphaFoldDB" id="A0A6M7U5T9"/>
<keyword evidence="2 4" id="KW-0575">Peroxidase</keyword>
<dbReference type="CDD" id="cd00340">
    <property type="entry name" value="GSH_Peroxidase"/>
    <property type="match status" value="1"/>
</dbReference>
<accession>A0A6M7U5T9</accession>
<dbReference type="GO" id="GO:0034599">
    <property type="term" value="P:cellular response to oxidative stress"/>
    <property type="evidence" value="ECO:0007669"/>
    <property type="project" value="TreeGrafter"/>
</dbReference>
<reference evidence="5 6" key="1">
    <citation type="submission" date="2016-05" db="EMBL/GenBank/DDBJ databases">
        <authorList>
            <person name="Ramsay J.P."/>
        </authorList>
    </citation>
    <scope>NUCLEOTIDE SEQUENCE [LARGE SCALE GENOMIC DNA]</scope>
    <source>
        <strain evidence="5 6">NZP2042</strain>
    </source>
</reference>
<evidence type="ECO:0000256" key="1">
    <source>
        <dbReference type="ARBA" id="ARBA00006926"/>
    </source>
</evidence>
<dbReference type="PANTHER" id="PTHR11592">
    <property type="entry name" value="GLUTATHIONE PEROXIDASE"/>
    <property type="match status" value="1"/>
</dbReference>
<name>A0A6M7U5T9_RHILI</name>
<evidence type="ECO:0000313" key="6">
    <source>
        <dbReference type="Proteomes" id="UP000093737"/>
    </source>
</evidence>
<evidence type="ECO:0000313" key="5">
    <source>
        <dbReference type="EMBL" id="OBQ71485.1"/>
    </source>
</evidence>
<dbReference type="Pfam" id="PF00255">
    <property type="entry name" value="GSHPx"/>
    <property type="match status" value="1"/>
</dbReference>
<evidence type="ECO:0000256" key="3">
    <source>
        <dbReference type="ARBA" id="ARBA00023002"/>
    </source>
</evidence>
<dbReference type="PIRSF" id="PIRSF000303">
    <property type="entry name" value="Glutathion_perox"/>
    <property type="match status" value="1"/>
</dbReference>
<dbReference type="InterPro" id="IPR036249">
    <property type="entry name" value="Thioredoxin-like_sf"/>
</dbReference>
<dbReference type="Proteomes" id="UP000093737">
    <property type="component" value="Unassembled WGS sequence"/>
</dbReference>
<proteinExistence type="inferred from homology"/>
<dbReference type="InterPro" id="IPR000889">
    <property type="entry name" value="Glutathione_peroxidase"/>
</dbReference>
<dbReference type="RefSeq" id="WP_056564922.1">
    <property type="nucleotide sequence ID" value="NZ_CP033334.1"/>
</dbReference>
<dbReference type="FunFam" id="3.40.30.10:FF:000010">
    <property type="entry name" value="Glutathione peroxidase"/>
    <property type="match status" value="1"/>
</dbReference>
<evidence type="ECO:0000256" key="4">
    <source>
        <dbReference type="RuleBase" id="RU000499"/>
    </source>
</evidence>
<dbReference type="PROSITE" id="PS51355">
    <property type="entry name" value="GLUTATHIONE_PEROXID_3"/>
    <property type="match status" value="1"/>
</dbReference>
<dbReference type="PROSITE" id="PS00460">
    <property type="entry name" value="GLUTATHIONE_PEROXID_1"/>
    <property type="match status" value="1"/>
</dbReference>
<dbReference type="InterPro" id="IPR029759">
    <property type="entry name" value="GPX_AS"/>
</dbReference>
<comment type="caution">
    <text evidence="5">The sequence shown here is derived from an EMBL/GenBank/DDBJ whole genome shotgun (WGS) entry which is preliminary data.</text>
</comment>
<keyword evidence="3 4" id="KW-0560">Oxidoreductase</keyword>
<dbReference type="SUPFAM" id="SSF52833">
    <property type="entry name" value="Thioredoxin-like"/>
    <property type="match status" value="1"/>
</dbReference>
<evidence type="ECO:0000256" key="2">
    <source>
        <dbReference type="ARBA" id="ARBA00022559"/>
    </source>
</evidence>
<organism evidence="5 6">
    <name type="scientific">Rhizobium loti</name>
    <name type="common">Mesorhizobium loti</name>
    <dbReference type="NCBI Taxonomy" id="381"/>
    <lineage>
        <taxon>Bacteria</taxon>
        <taxon>Pseudomonadati</taxon>
        <taxon>Pseudomonadota</taxon>
        <taxon>Alphaproteobacteria</taxon>
        <taxon>Hyphomicrobiales</taxon>
        <taxon>Phyllobacteriaceae</taxon>
        <taxon>Mesorhizobium</taxon>
    </lineage>
</organism>
<dbReference type="Gene3D" id="3.40.30.10">
    <property type="entry name" value="Glutaredoxin"/>
    <property type="match status" value="1"/>
</dbReference>